<evidence type="ECO:0000259" key="3">
    <source>
        <dbReference type="Pfam" id="PF06094"/>
    </source>
</evidence>
<comment type="caution">
    <text evidence="4">The sequence shown here is derived from an EMBL/GenBank/DDBJ whole genome shotgun (WGS) entry which is preliminary data.</text>
</comment>
<evidence type="ECO:0000256" key="2">
    <source>
        <dbReference type="ARBA" id="ARBA00030602"/>
    </source>
</evidence>
<dbReference type="InterPro" id="IPR036568">
    <property type="entry name" value="GGCT-like_sf"/>
</dbReference>
<name>A0ABW0ZJC7_9ACTN</name>
<proteinExistence type="predicted"/>
<evidence type="ECO:0000313" key="4">
    <source>
        <dbReference type="EMBL" id="MFC5730162.1"/>
    </source>
</evidence>
<keyword evidence="1 4" id="KW-0808">Transferase</keyword>
<dbReference type="InterPro" id="IPR045038">
    <property type="entry name" value="AIG2-like"/>
</dbReference>
<dbReference type="PANTHER" id="PTHR31544:SF2">
    <property type="entry name" value="AIG2-LIKE PROTEIN D"/>
    <property type="match status" value="1"/>
</dbReference>
<evidence type="ECO:0000256" key="1">
    <source>
        <dbReference type="ARBA" id="ARBA00022679"/>
    </source>
</evidence>
<dbReference type="PANTHER" id="PTHR31544">
    <property type="entry name" value="AIG2-LIKE PROTEIN D"/>
    <property type="match status" value="1"/>
</dbReference>
<dbReference type="CDD" id="cd06661">
    <property type="entry name" value="GGCT_like"/>
    <property type="match status" value="1"/>
</dbReference>
<dbReference type="Proteomes" id="UP001596072">
    <property type="component" value="Unassembled WGS sequence"/>
</dbReference>
<keyword evidence="5" id="KW-1185">Reference proteome</keyword>
<protein>
    <recommendedName>
        <fullName evidence="2">Putative gamma-glutamylcyclotransferase</fullName>
    </recommendedName>
</protein>
<evidence type="ECO:0000313" key="5">
    <source>
        <dbReference type="Proteomes" id="UP001596072"/>
    </source>
</evidence>
<gene>
    <name evidence="4" type="ORF">ACFPQB_14665</name>
</gene>
<dbReference type="InterPro" id="IPR013024">
    <property type="entry name" value="GGCT-like"/>
</dbReference>
<dbReference type="EMBL" id="JBHSNS010000007">
    <property type="protein sequence ID" value="MFC5730162.1"/>
    <property type="molecule type" value="Genomic_DNA"/>
</dbReference>
<feature type="domain" description="Gamma-glutamylcyclotransferase AIG2-like" evidence="3">
    <location>
        <begin position="29"/>
        <end position="134"/>
    </location>
</feature>
<dbReference type="RefSeq" id="WP_136431616.1">
    <property type="nucleotide sequence ID" value="NZ_JBHSNS010000007.1"/>
</dbReference>
<dbReference type="GO" id="GO:0016746">
    <property type="term" value="F:acyltransferase activity"/>
    <property type="evidence" value="ECO:0007669"/>
    <property type="project" value="UniProtKB-KW"/>
</dbReference>
<dbReference type="Gene3D" id="3.10.490.10">
    <property type="entry name" value="Gamma-glutamyl cyclotransferase-like"/>
    <property type="match status" value="1"/>
</dbReference>
<accession>A0ABW0ZJC7</accession>
<organism evidence="4 5">
    <name type="scientific">Nocardioides vastitatis</name>
    <dbReference type="NCBI Taxonomy" id="2568655"/>
    <lineage>
        <taxon>Bacteria</taxon>
        <taxon>Bacillati</taxon>
        <taxon>Actinomycetota</taxon>
        <taxon>Actinomycetes</taxon>
        <taxon>Propionibacteriales</taxon>
        <taxon>Nocardioidaceae</taxon>
        <taxon>Nocardioides</taxon>
    </lineage>
</organism>
<sequence>MSSSTSNLAATESGFSGRLGVLSSPPEPLFTYGTLMFPEVLQALLGRVPVSVEASVEGWRAVAIPDVSYPALVPGPGVARGRVLLDLRREDWPILDAYENTIYDLRPLDVTPTEHRAVAYVCPTSDGLTDVDWDRERFAAEELADFAPRCARWRELAFP</sequence>
<dbReference type="InterPro" id="IPR009288">
    <property type="entry name" value="AIG2-like_dom"/>
</dbReference>
<dbReference type="Pfam" id="PF06094">
    <property type="entry name" value="GGACT"/>
    <property type="match status" value="1"/>
</dbReference>
<dbReference type="SUPFAM" id="SSF110857">
    <property type="entry name" value="Gamma-glutamyl cyclotransferase-like"/>
    <property type="match status" value="1"/>
</dbReference>
<reference evidence="5" key="1">
    <citation type="journal article" date="2019" name="Int. J. Syst. Evol. Microbiol.">
        <title>The Global Catalogue of Microorganisms (GCM) 10K type strain sequencing project: providing services to taxonomists for standard genome sequencing and annotation.</title>
        <authorList>
            <consortium name="The Broad Institute Genomics Platform"/>
            <consortium name="The Broad Institute Genome Sequencing Center for Infectious Disease"/>
            <person name="Wu L."/>
            <person name="Ma J."/>
        </authorList>
    </citation>
    <scope>NUCLEOTIDE SEQUENCE [LARGE SCALE GENOMIC DNA]</scope>
    <source>
        <strain evidence="5">YIM 94188</strain>
    </source>
</reference>
<keyword evidence="4" id="KW-0012">Acyltransferase</keyword>